<name>U4LUA9_PYROM</name>
<gene>
    <name evidence="2" type="ORF">PCON_01382</name>
</gene>
<keyword evidence="3" id="KW-1185">Reference proteome</keyword>
<evidence type="ECO:0000313" key="3">
    <source>
        <dbReference type="Proteomes" id="UP000018144"/>
    </source>
</evidence>
<dbReference type="Proteomes" id="UP000018144">
    <property type="component" value="Unassembled WGS sequence"/>
</dbReference>
<reference evidence="2 3" key="1">
    <citation type="journal article" date="2013" name="PLoS Genet.">
        <title>The genome and development-dependent transcriptomes of Pyronema confluens: a window into fungal evolution.</title>
        <authorList>
            <person name="Traeger S."/>
            <person name="Altegoer F."/>
            <person name="Freitag M."/>
            <person name="Gabaldon T."/>
            <person name="Kempken F."/>
            <person name="Kumar A."/>
            <person name="Marcet-Houben M."/>
            <person name="Poggeler S."/>
            <person name="Stajich J.E."/>
            <person name="Nowrousian M."/>
        </authorList>
    </citation>
    <scope>NUCLEOTIDE SEQUENCE [LARGE SCALE GENOMIC DNA]</scope>
    <source>
        <strain evidence="3">CBS 100304</strain>
        <tissue evidence="2">Vegetative mycelium</tissue>
    </source>
</reference>
<feature type="region of interest" description="Disordered" evidence="1">
    <location>
        <begin position="52"/>
        <end position="108"/>
    </location>
</feature>
<protein>
    <submittedName>
        <fullName evidence="2">Uncharacterized protein</fullName>
    </submittedName>
</protein>
<feature type="compositionally biased region" description="Polar residues" evidence="1">
    <location>
        <begin position="204"/>
        <end position="215"/>
    </location>
</feature>
<feature type="compositionally biased region" description="Basic residues" evidence="1">
    <location>
        <begin position="88"/>
        <end position="97"/>
    </location>
</feature>
<evidence type="ECO:0000313" key="2">
    <source>
        <dbReference type="EMBL" id="CCX33540.1"/>
    </source>
</evidence>
<feature type="region of interest" description="Disordered" evidence="1">
    <location>
        <begin position="184"/>
        <end position="227"/>
    </location>
</feature>
<feature type="region of interest" description="Disordered" evidence="1">
    <location>
        <begin position="1"/>
        <end position="26"/>
    </location>
</feature>
<dbReference type="EMBL" id="HF936132">
    <property type="protein sequence ID" value="CCX33540.1"/>
    <property type="molecule type" value="Genomic_DNA"/>
</dbReference>
<dbReference type="AlphaFoldDB" id="U4LUA9"/>
<sequence>MAAFFPRPSTPAFRPGQSTPATPKRFGILKDKAVSPDEVPEIPNLEEIQRVMESDSKNLRTPSKKASFWKPIHDDDESPQKTPSKVRGLSKHMKSHLSLKGESQQPDMIKPSGAGALPGGMCPEPTKRQLMAREVVVAMKLWETEESSKNLSIVQRVRSMSTCSSLAPRVGNRLSDPYAMDEIFQSTTPNDDIPPVPPIPAHLRSSQASSFQQPSGFPPVQDSDARHSFQRHSQECQTSDSDHVALLGEGDGIATGIERVTRDRKVSDATATQSIRTTQTIRNVQTSQTTGTAPPVRKGLIDIVSDEPRPEIVSVVHMHGYQPFAVGDPNLQHANPFAFIHESTMRDAMYLTPGVPAETDISIKRLVDKCRVLMDETDKLEDI</sequence>
<evidence type="ECO:0000256" key="1">
    <source>
        <dbReference type="SAM" id="MobiDB-lite"/>
    </source>
</evidence>
<proteinExistence type="predicted"/>
<accession>U4LUA9</accession>
<organism evidence="2 3">
    <name type="scientific">Pyronema omphalodes (strain CBS 100304)</name>
    <name type="common">Pyronema confluens</name>
    <dbReference type="NCBI Taxonomy" id="1076935"/>
    <lineage>
        <taxon>Eukaryota</taxon>
        <taxon>Fungi</taxon>
        <taxon>Dikarya</taxon>
        <taxon>Ascomycota</taxon>
        <taxon>Pezizomycotina</taxon>
        <taxon>Pezizomycetes</taxon>
        <taxon>Pezizales</taxon>
        <taxon>Pyronemataceae</taxon>
        <taxon>Pyronema</taxon>
    </lineage>
</organism>